<dbReference type="InterPro" id="IPR012924">
    <property type="entry name" value="TfuA_core"/>
</dbReference>
<dbReference type="Proteomes" id="UP000005741">
    <property type="component" value="Chromosome"/>
</dbReference>
<dbReference type="RefSeq" id="WP_004077296.1">
    <property type="nucleotide sequence ID" value="NZ_CM001436.1"/>
</dbReference>
<evidence type="ECO:0000259" key="1">
    <source>
        <dbReference type="Pfam" id="PF07812"/>
    </source>
</evidence>
<evidence type="ECO:0000313" key="2">
    <source>
        <dbReference type="EMBL" id="EHQ35541.1"/>
    </source>
</evidence>
<accession>H1Z301</accession>
<dbReference type="HOGENOM" id="CLU_090311_0_0_2"/>
<feature type="domain" description="TfuA-like core" evidence="1">
    <location>
        <begin position="53"/>
        <end position="170"/>
    </location>
</feature>
<dbReference type="NCBIfam" id="NF033432">
    <property type="entry name" value="ThioGly_TfuA_rel"/>
    <property type="match status" value="1"/>
</dbReference>
<name>H1Z301_9EURY</name>
<protein>
    <submittedName>
        <fullName evidence="2">TfuA-like core domain-containing protein</fullName>
    </submittedName>
</protein>
<keyword evidence="3" id="KW-1185">Reference proteome</keyword>
<dbReference type="OrthoDB" id="61834at2157"/>
<dbReference type="EMBL" id="CM001436">
    <property type="protein sequence ID" value="EHQ35541.1"/>
    <property type="molecule type" value="Genomic_DNA"/>
</dbReference>
<evidence type="ECO:0000313" key="3">
    <source>
        <dbReference type="Proteomes" id="UP000005741"/>
    </source>
</evidence>
<organism evidence="2 3">
    <name type="scientific">Methanoplanus limicola DSM 2279</name>
    <dbReference type="NCBI Taxonomy" id="937775"/>
    <lineage>
        <taxon>Archaea</taxon>
        <taxon>Methanobacteriati</taxon>
        <taxon>Methanobacteriota</taxon>
        <taxon>Stenosarchaea group</taxon>
        <taxon>Methanomicrobia</taxon>
        <taxon>Methanomicrobiales</taxon>
        <taxon>Methanomicrobiaceae</taxon>
        <taxon>Methanoplanus</taxon>
    </lineage>
</organism>
<dbReference type="Pfam" id="PF07812">
    <property type="entry name" value="TfuA"/>
    <property type="match status" value="1"/>
</dbReference>
<sequence length="219" mass="23928">MKPDAVVFLGPSLPETEAEKILPTPPAEYRPPVKRGDLEAVMAEKPKIVCIIDGLFFQDCSVGHREVLKLLNSGIKVYGASSMGALRACELEDFGMTGIGRVFEMYRDGVVESDDEVALACDPFTGEAVSDALIDIRINLERAVYEGIITPDESDIILKTASEIYYPERTYKKIIKAASESIGEASAGKFLEFIGKVPYSQKKEDAKALLSLVAGKMQE</sequence>
<reference evidence="2 3" key="1">
    <citation type="submission" date="2011-10" db="EMBL/GenBank/DDBJ databases">
        <title>The Improved High-Quality Draft genome of Methanoplanus limicola DSM 2279.</title>
        <authorList>
            <consortium name="US DOE Joint Genome Institute (JGI-PGF)"/>
            <person name="Lucas S."/>
            <person name="Copeland A."/>
            <person name="Lapidus A."/>
            <person name="Glavina del Rio T."/>
            <person name="Dalin E."/>
            <person name="Tice H."/>
            <person name="Bruce D."/>
            <person name="Goodwin L."/>
            <person name="Pitluck S."/>
            <person name="Peters L."/>
            <person name="Mikhailova N."/>
            <person name="Lu M."/>
            <person name="Kyrpides N."/>
            <person name="Mavromatis K."/>
            <person name="Ivanova N."/>
            <person name="Markowitz V."/>
            <person name="Cheng J.-F."/>
            <person name="Hugenholtz P."/>
            <person name="Woyke T."/>
            <person name="Wu D."/>
            <person name="Wirth R."/>
            <person name="Brambilla E.-M."/>
            <person name="Klenk H.-P."/>
            <person name="Eisen J.A."/>
        </authorList>
    </citation>
    <scope>NUCLEOTIDE SEQUENCE [LARGE SCALE GENOMIC DNA]</scope>
    <source>
        <strain evidence="2 3">DSM 2279</strain>
    </source>
</reference>
<dbReference type="AlphaFoldDB" id="H1Z301"/>
<proteinExistence type="predicted"/>
<gene>
    <name evidence="2" type="ORF">Metlim_1438</name>
</gene>
<dbReference type="STRING" id="937775.Metlim_1438"/>
<dbReference type="InParanoid" id="H1Z301"/>